<accession>A0A059EYS8</accession>
<gene>
    <name evidence="2" type="ORF">H312_02405</name>
</gene>
<dbReference type="HOGENOM" id="CLU_1927077_0_0_1"/>
<protein>
    <submittedName>
        <fullName evidence="2">Uncharacterized protein</fullName>
    </submittedName>
</protein>
<proteinExistence type="predicted"/>
<dbReference type="AlphaFoldDB" id="A0A059EYS8"/>
<sequence>RVHKIFRMIHPIMVIFVRVFSKIINVRRVFFCMNNTFFINVFLNIAAYCLIFSIWNYYNKKIFDSTSIPPRTICSLASLPWLYLLLPKKQSSICTILHEPPILMGLLEVKSCTNFYNFKKYLETVLIDNPINLEIKYKIRKKK</sequence>
<evidence type="ECO:0000313" key="2">
    <source>
        <dbReference type="EMBL" id="KCZ80198.1"/>
    </source>
</evidence>
<dbReference type="EMBL" id="KK365196">
    <property type="protein sequence ID" value="KCZ80198.1"/>
    <property type="molecule type" value="Genomic_DNA"/>
</dbReference>
<evidence type="ECO:0000313" key="3">
    <source>
        <dbReference type="Proteomes" id="UP000030655"/>
    </source>
</evidence>
<dbReference type="Proteomes" id="UP000030655">
    <property type="component" value="Unassembled WGS sequence"/>
</dbReference>
<feature type="transmembrane region" description="Helical" evidence="1">
    <location>
        <begin position="37"/>
        <end position="58"/>
    </location>
</feature>
<dbReference type="VEuPathDB" id="MicrosporidiaDB:H312_02405"/>
<feature type="non-terminal residue" evidence="2">
    <location>
        <position position="1"/>
    </location>
</feature>
<keyword evidence="3" id="KW-1185">Reference proteome</keyword>
<keyword evidence="1" id="KW-1133">Transmembrane helix</keyword>
<name>A0A059EYS8_9MICR</name>
<reference evidence="2 3" key="2">
    <citation type="submission" date="2014-03" db="EMBL/GenBank/DDBJ databases">
        <title>The Genome Sequence of Anncaliia algerae insect isolate PRA339.</title>
        <authorList>
            <consortium name="The Broad Institute Genome Sequencing Platform"/>
            <consortium name="The Broad Institute Genome Sequencing Center for Infectious Disease"/>
            <person name="Cuomo C."/>
            <person name="Becnel J."/>
            <person name="Sanscrainte N."/>
            <person name="Walker B."/>
            <person name="Young S.K."/>
            <person name="Zeng Q."/>
            <person name="Gargeya S."/>
            <person name="Fitzgerald M."/>
            <person name="Haas B."/>
            <person name="Abouelleil A."/>
            <person name="Alvarado L."/>
            <person name="Arachchi H.M."/>
            <person name="Berlin A.M."/>
            <person name="Chapman S.B."/>
            <person name="Dewar J."/>
            <person name="Goldberg J."/>
            <person name="Griggs A."/>
            <person name="Gujja S."/>
            <person name="Hansen M."/>
            <person name="Howarth C."/>
            <person name="Imamovic A."/>
            <person name="Larimer J."/>
            <person name="McCowan C."/>
            <person name="Murphy C."/>
            <person name="Neiman D."/>
            <person name="Pearson M."/>
            <person name="Priest M."/>
            <person name="Roberts A."/>
            <person name="Saif S."/>
            <person name="Shea T."/>
            <person name="Sisk P."/>
            <person name="Sykes S."/>
            <person name="Wortman J."/>
            <person name="Nusbaum C."/>
            <person name="Birren B."/>
        </authorList>
    </citation>
    <scope>NUCLEOTIDE SEQUENCE [LARGE SCALE GENOMIC DNA]</scope>
    <source>
        <strain evidence="2 3">PRA339</strain>
    </source>
</reference>
<evidence type="ECO:0000256" key="1">
    <source>
        <dbReference type="SAM" id="Phobius"/>
    </source>
</evidence>
<reference evidence="3" key="1">
    <citation type="submission" date="2013-02" db="EMBL/GenBank/DDBJ databases">
        <authorList>
            <consortium name="The Broad Institute Genome Sequencing Platform"/>
            <person name="Cuomo C."/>
            <person name="Becnel J."/>
            <person name="Sanscrainte N."/>
            <person name="Walker B."/>
            <person name="Young S.K."/>
            <person name="Zeng Q."/>
            <person name="Gargeya S."/>
            <person name="Fitzgerald M."/>
            <person name="Haas B."/>
            <person name="Abouelleil A."/>
            <person name="Alvarado L."/>
            <person name="Arachchi H.M."/>
            <person name="Berlin A.M."/>
            <person name="Chapman S.B."/>
            <person name="Dewar J."/>
            <person name="Goldberg J."/>
            <person name="Griggs A."/>
            <person name="Gujja S."/>
            <person name="Hansen M."/>
            <person name="Howarth C."/>
            <person name="Imamovic A."/>
            <person name="Larimer J."/>
            <person name="McCowan C."/>
            <person name="Murphy C."/>
            <person name="Neiman D."/>
            <person name="Pearson M."/>
            <person name="Priest M."/>
            <person name="Roberts A."/>
            <person name="Saif S."/>
            <person name="Shea T."/>
            <person name="Sisk P."/>
            <person name="Sykes S."/>
            <person name="Wortman J."/>
            <person name="Nusbaum C."/>
            <person name="Birren B."/>
        </authorList>
    </citation>
    <scope>NUCLEOTIDE SEQUENCE [LARGE SCALE GENOMIC DNA]</scope>
    <source>
        <strain evidence="3">PRA339</strain>
    </source>
</reference>
<organism evidence="2 3">
    <name type="scientific">Anncaliia algerae PRA339</name>
    <dbReference type="NCBI Taxonomy" id="1288291"/>
    <lineage>
        <taxon>Eukaryota</taxon>
        <taxon>Fungi</taxon>
        <taxon>Fungi incertae sedis</taxon>
        <taxon>Microsporidia</taxon>
        <taxon>Tubulinosematoidea</taxon>
        <taxon>Tubulinosematidae</taxon>
        <taxon>Anncaliia</taxon>
    </lineage>
</organism>
<keyword evidence="1" id="KW-0472">Membrane</keyword>
<keyword evidence="1" id="KW-0812">Transmembrane</keyword>